<proteinExistence type="inferred from homology"/>
<dbReference type="RefSeq" id="WP_149755888.1">
    <property type="nucleotide sequence ID" value="NZ_FOMS01000006.1"/>
</dbReference>
<dbReference type="PANTHER" id="PTHR12815:SF23">
    <property type="entry name" value="OUTER MEMBRANE PROTEIN ASSEMBLY FACTOR BAMA"/>
    <property type="match status" value="1"/>
</dbReference>
<evidence type="ECO:0000256" key="1">
    <source>
        <dbReference type="ARBA" id="ARBA00004370"/>
    </source>
</evidence>
<keyword evidence="6 8" id="KW-0472">Membrane</keyword>
<comment type="subunit">
    <text evidence="8">Part of the Bam complex.</text>
</comment>
<feature type="domain" description="POTRA" evidence="11">
    <location>
        <begin position="367"/>
        <end position="440"/>
    </location>
</feature>
<dbReference type="InterPro" id="IPR039910">
    <property type="entry name" value="D15-like"/>
</dbReference>
<dbReference type="PIRSF" id="PIRSF006076">
    <property type="entry name" value="OM_assembly_OMP85"/>
    <property type="match status" value="1"/>
</dbReference>
<comment type="function">
    <text evidence="8">Part of the outer membrane protein assembly complex, which is involved in assembly and insertion of beta-barrel proteins into the outer membrane.</text>
</comment>
<dbReference type="InterPro" id="IPR000184">
    <property type="entry name" value="Bac_surfAg_D15"/>
</dbReference>
<dbReference type="Gene3D" id="2.40.160.50">
    <property type="entry name" value="membrane protein fhac: a member of the omp85/tpsb transporter family"/>
    <property type="match status" value="1"/>
</dbReference>
<dbReference type="NCBIfam" id="TIGR03303">
    <property type="entry name" value="OM_YaeT"/>
    <property type="match status" value="1"/>
</dbReference>
<evidence type="ECO:0000313" key="13">
    <source>
        <dbReference type="Proteomes" id="UP000325289"/>
    </source>
</evidence>
<evidence type="ECO:0000313" key="12">
    <source>
        <dbReference type="EMBL" id="SFE08032.1"/>
    </source>
</evidence>
<dbReference type="GO" id="GO:0009279">
    <property type="term" value="C:cell outer membrane"/>
    <property type="evidence" value="ECO:0007669"/>
    <property type="project" value="UniProtKB-SubCell"/>
</dbReference>
<evidence type="ECO:0000256" key="9">
    <source>
        <dbReference type="NCBIfam" id="TIGR03303"/>
    </source>
</evidence>
<comment type="subcellular location">
    <subcellularLocation>
        <location evidence="8">Cell outer membrane</location>
    </subcellularLocation>
    <subcellularLocation>
        <location evidence="1">Membrane</location>
    </subcellularLocation>
</comment>
<keyword evidence="7 8" id="KW-0998">Cell outer membrane</keyword>
<dbReference type="PANTHER" id="PTHR12815">
    <property type="entry name" value="SORTING AND ASSEMBLY MACHINERY SAMM50 PROTEIN FAMILY MEMBER"/>
    <property type="match status" value="1"/>
</dbReference>
<dbReference type="AlphaFoldDB" id="A0A1I1XL46"/>
<gene>
    <name evidence="8" type="primary">bamA</name>
    <name evidence="12" type="ORF">SAMN04515678_10642</name>
</gene>
<dbReference type="InterPro" id="IPR034746">
    <property type="entry name" value="POTRA"/>
</dbReference>
<evidence type="ECO:0000256" key="5">
    <source>
        <dbReference type="ARBA" id="ARBA00022737"/>
    </source>
</evidence>
<keyword evidence="10" id="KW-1133">Transmembrane helix</keyword>
<evidence type="ECO:0000256" key="6">
    <source>
        <dbReference type="ARBA" id="ARBA00023136"/>
    </source>
</evidence>
<evidence type="ECO:0000256" key="7">
    <source>
        <dbReference type="ARBA" id="ARBA00023237"/>
    </source>
</evidence>
<dbReference type="Pfam" id="PF01103">
    <property type="entry name" value="Omp85"/>
    <property type="match status" value="1"/>
</dbReference>
<feature type="domain" description="POTRA" evidence="11">
    <location>
        <begin position="194"/>
        <end position="282"/>
    </location>
</feature>
<dbReference type="PROSITE" id="PS51779">
    <property type="entry name" value="POTRA"/>
    <property type="match status" value="4"/>
</dbReference>
<comment type="similarity">
    <text evidence="8">Belongs to the BamA family.</text>
</comment>
<dbReference type="Proteomes" id="UP000325289">
    <property type="component" value="Unassembled WGS sequence"/>
</dbReference>
<evidence type="ECO:0000256" key="10">
    <source>
        <dbReference type="SAM" id="Phobius"/>
    </source>
</evidence>
<dbReference type="InterPro" id="IPR023707">
    <property type="entry name" value="OM_assembly_BamA"/>
</dbReference>
<evidence type="ECO:0000256" key="2">
    <source>
        <dbReference type="ARBA" id="ARBA00022452"/>
    </source>
</evidence>
<feature type="domain" description="POTRA" evidence="11">
    <location>
        <begin position="46"/>
        <end position="113"/>
    </location>
</feature>
<keyword evidence="5 8" id="KW-0677">Repeat</keyword>
<dbReference type="OrthoDB" id="9803054at2"/>
<accession>A0A1I1XL46</accession>
<keyword evidence="13" id="KW-1185">Reference proteome</keyword>
<dbReference type="HAMAP" id="MF_01430">
    <property type="entry name" value="OM_assembly_BamA"/>
    <property type="match status" value="1"/>
</dbReference>
<evidence type="ECO:0000256" key="3">
    <source>
        <dbReference type="ARBA" id="ARBA00022692"/>
    </source>
</evidence>
<dbReference type="Pfam" id="PF07244">
    <property type="entry name" value="POTRA"/>
    <property type="match status" value="5"/>
</dbReference>
<dbReference type="GO" id="GO:0051205">
    <property type="term" value="P:protein insertion into membrane"/>
    <property type="evidence" value="ECO:0007669"/>
    <property type="project" value="UniProtKB-UniRule"/>
</dbReference>
<dbReference type="EMBL" id="FOMS01000006">
    <property type="protein sequence ID" value="SFE08032.1"/>
    <property type="molecule type" value="Genomic_DNA"/>
</dbReference>
<dbReference type="InterPro" id="IPR010827">
    <property type="entry name" value="BamA/TamA_POTRA"/>
</dbReference>
<evidence type="ECO:0000256" key="4">
    <source>
        <dbReference type="ARBA" id="ARBA00022729"/>
    </source>
</evidence>
<keyword evidence="4 8" id="KW-0732">Signal</keyword>
<feature type="transmembrane region" description="Helical" evidence="10">
    <location>
        <begin position="18"/>
        <end position="37"/>
    </location>
</feature>
<sequence length="782" mass="86791">MTDNNNARRTGKTPLRHVLASTAAILAIGFSTTYTFVPTQAAAQSYTFTNVSIEGNRRIEAGTILSYAGIARGETVSGGELNAAYQRIQESGLFESVEIVPQGSTLVIRVVEYPTVNTISIEGNRRINDEDLQPLVGSVPRRVYSPTQAEADADAIAGAYAQQGRVAARVTPKVIRRSENRIDLVFEVFEGGVAEVERIGFVGNDQYSDRRLRRAIETKQAGLLRALISSDTFIEDRVRFDRQLLQDFYAARGYVDFRVTGVNSELSRERDGYTITFNVEEGQQFRFGGVNVSSDLAEVNIPAFRNAVRVRPGQVYSPALIERDIARLERLAIREGLDFIRVEPQISRNDRDLTLNVDYVLTRGERIFVERIDIEGNTTTLDRVVRRQFDTVEGDPFNPREIRETAERIRALGFFANAEVEAREGSTPEQVIVDVDVEEQPTGSISFGGSYSTNNGFGLSLGFSERNFLGRGQQLSFNFSSGVDNQRYSFGFTEPALLGRDLAFGLDLSYYESNQDNAEYNTAIGTLSPSLTFPIAENADLQVRYTLRYSDLTIPGSSDIGRIVREEADRGELYESSVGYTLSYDTRRTGLDPTAGILLEFGQDFGGLGGDTSFIQTRARAVAQRLVMNEEVTLRASVEGGALHYDGDGSRVTDRFLLSSSRMRGFEPGGIGPREFDDPNDIDDALGGNYFAVARFEAEFPLGLPEEYGITGGAFYDVGNLWGLDETNSDVLYEDGSFRHVVGVSLFWNTPLGPLRFNFSEALEKEKRDKAQNFEFTISTDF</sequence>
<keyword evidence="2 8" id="KW-1134">Transmembrane beta strand</keyword>
<feature type="domain" description="POTRA" evidence="11">
    <location>
        <begin position="114"/>
        <end position="191"/>
    </location>
</feature>
<dbReference type="Gene3D" id="3.10.20.310">
    <property type="entry name" value="membrane protein fhac"/>
    <property type="match status" value="5"/>
</dbReference>
<organism evidence="12 13">
    <name type="scientific">Roseivivax sediminis</name>
    <dbReference type="NCBI Taxonomy" id="936889"/>
    <lineage>
        <taxon>Bacteria</taxon>
        <taxon>Pseudomonadati</taxon>
        <taxon>Pseudomonadota</taxon>
        <taxon>Alphaproteobacteria</taxon>
        <taxon>Rhodobacterales</taxon>
        <taxon>Roseobacteraceae</taxon>
        <taxon>Roseivivax</taxon>
    </lineage>
</organism>
<dbReference type="GO" id="GO:0043165">
    <property type="term" value="P:Gram-negative-bacterium-type cell outer membrane assembly"/>
    <property type="evidence" value="ECO:0007669"/>
    <property type="project" value="UniProtKB-UniRule"/>
</dbReference>
<keyword evidence="3 8" id="KW-0812">Transmembrane</keyword>
<reference evidence="12 13" key="1">
    <citation type="submission" date="2016-10" db="EMBL/GenBank/DDBJ databases">
        <authorList>
            <person name="Varghese N."/>
            <person name="Submissions S."/>
        </authorList>
    </citation>
    <scope>NUCLEOTIDE SEQUENCE [LARGE SCALE GENOMIC DNA]</scope>
    <source>
        <strain evidence="13">YIM D21,KCTC 23444,ACCC 10710</strain>
    </source>
</reference>
<evidence type="ECO:0000259" key="11">
    <source>
        <dbReference type="PROSITE" id="PS51779"/>
    </source>
</evidence>
<name>A0A1I1XL46_9RHOB</name>
<evidence type="ECO:0000256" key="8">
    <source>
        <dbReference type="HAMAP-Rule" id="MF_01430"/>
    </source>
</evidence>
<protein>
    <recommendedName>
        <fullName evidence="8 9">Outer membrane protein assembly factor BamA</fullName>
    </recommendedName>
</protein>